<keyword evidence="3" id="KW-0812">Transmembrane</keyword>
<dbReference type="Gene3D" id="3.40.630.190">
    <property type="entry name" value="LCP protein"/>
    <property type="match status" value="1"/>
</dbReference>
<feature type="domain" description="Cell envelope-related transcriptional attenuator" evidence="4">
    <location>
        <begin position="160"/>
        <end position="302"/>
    </location>
</feature>
<dbReference type="EMBL" id="CP001686">
    <property type="protein sequence ID" value="ACV05901.1"/>
    <property type="molecule type" value="Genomic_DNA"/>
</dbReference>
<feature type="region of interest" description="Disordered" evidence="2">
    <location>
        <begin position="1"/>
        <end position="80"/>
    </location>
</feature>
<dbReference type="InterPro" id="IPR050922">
    <property type="entry name" value="LytR/CpsA/Psr_CW_biosynth"/>
</dbReference>
<gene>
    <name evidence="5" type="ordered locus">Ksed_08470</name>
</gene>
<evidence type="ECO:0000259" key="4">
    <source>
        <dbReference type="Pfam" id="PF03816"/>
    </source>
</evidence>
<keyword evidence="3" id="KW-1133">Transmembrane helix</keyword>
<name>C7NFG6_KYTSD</name>
<evidence type="ECO:0000313" key="5">
    <source>
        <dbReference type="EMBL" id="ACV05901.1"/>
    </source>
</evidence>
<dbReference type="NCBIfam" id="TIGR00350">
    <property type="entry name" value="lytR_cpsA_psr"/>
    <property type="match status" value="1"/>
</dbReference>
<dbReference type="AlphaFoldDB" id="C7NFG6"/>
<feature type="transmembrane region" description="Helical" evidence="3">
    <location>
        <begin position="85"/>
        <end position="105"/>
    </location>
</feature>
<protein>
    <submittedName>
        <fullName evidence="5">Cell envelope-related function transcriptional attenuator common domain protein</fullName>
    </submittedName>
</protein>
<keyword evidence="6" id="KW-1185">Reference proteome</keyword>
<feature type="compositionally biased region" description="Basic and acidic residues" evidence="2">
    <location>
        <begin position="14"/>
        <end position="71"/>
    </location>
</feature>
<dbReference type="InterPro" id="IPR004474">
    <property type="entry name" value="LytR_CpsA_psr"/>
</dbReference>
<reference evidence="5 6" key="1">
    <citation type="journal article" date="2009" name="Stand. Genomic Sci.">
        <title>Complete genome sequence of Kytococcus sedentarius type strain (541).</title>
        <authorList>
            <person name="Sims D."/>
            <person name="Brettin T."/>
            <person name="Detter J.C."/>
            <person name="Han C."/>
            <person name="Lapidus A."/>
            <person name="Copeland A."/>
            <person name="Glavina Del Rio T."/>
            <person name="Nolan M."/>
            <person name="Chen F."/>
            <person name="Lucas S."/>
            <person name="Tice H."/>
            <person name="Cheng J.F."/>
            <person name="Bruce D."/>
            <person name="Goodwin L."/>
            <person name="Pitluck S."/>
            <person name="Ovchinnikova G."/>
            <person name="Pati A."/>
            <person name="Ivanova N."/>
            <person name="Mavrommatis K."/>
            <person name="Chen A."/>
            <person name="Palaniappan K."/>
            <person name="D'haeseleer P."/>
            <person name="Chain P."/>
            <person name="Bristow J."/>
            <person name="Eisen J.A."/>
            <person name="Markowitz V."/>
            <person name="Hugenholtz P."/>
            <person name="Schneider S."/>
            <person name="Goker M."/>
            <person name="Pukall R."/>
            <person name="Kyrpides N.C."/>
            <person name="Klenk H.P."/>
        </authorList>
    </citation>
    <scope>NUCLEOTIDE SEQUENCE [LARGE SCALE GENOMIC DNA]</scope>
    <source>
        <strain evidence="6">ATCC 14392 / DSM 20547 / JCM 11482 / CCUG 33030 / NBRC 15357 / NCTC 11040 / CCM 314 / 541</strain>
    </source>
</reference>
<dbReference type="KEGG" id="kse:Ksed_08470"/>
<dbReference type="eggNOG" id="COG1316">
    <property type="taxonomic scope" value="Bacteria"/>
</dbReference>
<evidence type="ECO:0000256" key="1">
    <source>
        <dbReference type="ARBA" id="ARBA00006068"/>
    </source>
</evidence>
<dbReference type="PANTHER" id="PTHR33392:SF6">
    <property type="entry name" value="POLYISOPRENYL-TEICHOIC ACID--PEPTIDOGLYCAN TEICHOIC ACID TRANSFERASE TAGU"/>
    <property type="match status" value="1"/>
</dbReference>
<evidence type="ECO:0000256" key="2">
    <source>
        <dbReference type="SAM" id="MobiDB-lite"/>
    </source>
</evidence>
<dbReference type="Proteomes" id="UP000006666">
    <property type="component" value="Chromosome"/>
</dbReference>
<dbReference type="PANTHER" id="PTHR33392">
    <property type="entry name" value="POLYISOPRENYL-TEICHOIC ACID--PEPTIDOGLYCAN TEICHOIC ACID TRANSFERASE TAGU"/>
    <property type="match status" value="1"/>
</dbReference>
<comment type="similarity">
    <text evidence="1">Belongs to the LytR/CpsA/Psr (LCP) family.</text>
</comment>
<organism evidence="5 6">
    <name type="scientific">Kytococcus sedentarius (strain ATCC 14392 / DSM 20547 / JCM 11482 / CCUG 33030 / NBRC 15357 / NCTC 11040 / CCM 314 / 541)</name>
    <name type="common">Micrococcus sedentarius</name>
    <dbReference type="NCBI Taxonomy" id="478801"/>
    <lineage>
        <taxon>Bacteria</taxon>
        <taxon>Bacillati</taxon>
        <taxon>Actinomycetota</taxon>
        <taxon>Actinomycetes</taxon>
        <taxon>Micrococcales</taxon>
        <taxon>Kytococcaceae</taxon>
        <taxon>Kytococcus</taxon>
    </lineage>
</organism>
<sequence>MTSRGAQPGPAPRGLRDERRADRPHHDEGYDRYDDRMPRGDGYDRPPRDDRYDERPRRDARYADTVDDRPAPGRRRTRRGPVRKVLTGMVVLLAVWLIATGAAVFDSWRSVERTDAMPTWEGRPADTAGRNYLLVGSDGRDSLTPEQRKRLGTGAMEGQRTDTIMLVHVPTFGTPTLVSIPRDSYVPIRGMGENKINASYNVGGAPLLIDTVEQNTGLRIDGYTEIGFGGFADVVDSLGGVEICAKTDIVDEKAHLDIKAGCQTMDGVTALGFVRARYFDPRGDLGRVERQRQFLNAISKQVVSPSTLLLPWELHDVGTAVAPALTVDEHDSGLEIAMALNAVRRASGGDNQVTVPVSDSTLRTEHGWAVQWDSERSEALWKALREGDDIPSDL</sequence>
<dbReference type="Pfam" id="PF03816">
    <property type="entry name" value="LytR_cpsA_psr"/>
    <property type="match status" value="1"/>
</dbReference>
<dbReference type="STRING" id="478801.Ksed_08470"/>
<evidence type="ECO:0000313" key="6">
    <source>
        <dbReference type="Proteomes" id="UP000006666"/>
    </source>
</evidence>
<keyword evidence="3" id="KW-0472">Membrane</keyword>
<dbReference type="HOGENOM" id="CLU_016455_0_1_11"/>
<evidence type="ECO:0000256" key="3">
    <source>
        <dbReference type="SAM" id="Phobius"/>
    </source>
</evidence>
<proteinExistence type="inferred from homology"/>
<accession>C7NFG6</accession>